<keyword evidence="3" id="KW-1185">Reference proteome</keyword>
<keyword evidence="1" id="KW-0175">Coiled coil</keyword>
<proteinExistence type="predicted"/>
<gene>
    <name evidence="2" type="ORF">M407DRAFT_246606</name>
</gene>
<evidence type="ECO:0000313" key="2">
    <source>
        <dbReference type="EMBL" id="KIO17950.1"/>
    </source>
</evidence>
<evidence type="ECO:0000256" key="1">
    <source>
        <dbReference type="SAM" id="Coils"/>
    </source>
</evidence>
<organism evidence="2 3">
    <name type="scientific">Tulasnella calospora MUT 4182</name>
    <dbReference type="NCBI Taxonomy" id="1051891"/>
    <lineage>
        <taxon>Eukaryota</taxon>
        <taxon>Fungi</taxon>
        <taxon>Dikarya</taxon>
        <taxon>Basidiomycota</taxon>
        <taxon>Agaricomycotina</taxon>
        <taxon>Agaricomycetes</taxon>
        <taxon>Cantharellales</taxon>
        <taxon>Tulasnellaceae</taxon>
        <taxon>Tulasnella</taxon>
    </lineage>
</organism>
<dbReference type="EMBL" id="KN823329">
    <property type="protein sequence ID" value="KIO17950.1"/>
    <property type="molecule type" value="Genomic_DNA"/>
</dbReference>
<dbReference type="AlphaFoldDB" id="A0A0C3PT59"/>
<dbReference type="HOGENOM" id="CLU_2998190_0_0_1"/>
<reference evidence="3" key="2">
    <citation type="submission" date="2015-01" db="EMBL/GenBank/DDBJ databases">
        <title>Evolutionary Origins and Diversification of the Mycorrhizal Mutualists.</title>
        <authorList>
            <consortium name="DOE Joint Genome Institute"/>
            <consortium name="Mycorrhizal Genomics Consortium"/>
            <person name="Kohler A."/>
            <person name="Kuo A."/>
            <person name="Nagy L.G."/>
            <person name="Floudas D."/>
            <person name="Copeland A."/>
            <person name="Barry K.W."/>
            <person name="Cichocki N."/>
            <person name="Veneault-Fourrey C."/>
            <person name="LaButti K."/>
            <person name="Lindquist E.A."/>
            <person name="Lipzen A."/>
            <person name="Lundell T."/>
            <person name="Morin E."/>
            <person name="Murat C."/>
            <person name="Riley R."/>
            <person name="Ohm R."/>
            <person name="Sun H."/>
            <person name="Tunlid A."/>
            <person name="Henrissat B."/>
            <person name="Grigoriev I.V."/>
            <person name="Hibbett D.S."/>
            <person name="Martin F."/>
        </authorList>
    </citation>
    <scope>NUCLEOTIDE SEQUENCE [LARGE SCALE GENOMIC DNA]</scope>
    <source>
        <strain evidence="3">MUT 4182</strain>
    </source>
</reference>
<feature type="coiled-coil region" evidence="1">
    <location>
        <begin position="5"/>
        <end position="34"/>
    </location>
</feature>
<reference evidence="2 3" key="1">
    <citation type="submission" date="2014-04" db="EMBL/GenBank/DDBJ databases">
        <authorList>
            <consortium name="DOE Joint Genome Institute"/>
            <person name="Kuo A."/>
            <person name="Girlanda M."/>
            <person name="Perotto S."/>
            <person name="Kohler A."/>
            <person name="Nagy L.G."/>
            <person name="Floudas D."/>
            <person name="Copeland A."/>
            <person name="Barry K.W."/>
            <person name="Cichocki N."/>
            <person name="Veneault-Fourrey C."/>
            <person name="LaButti K."/>
            <person name="Lindquist E.A."/>
            <person name="Lipzen A."/>
            <person name="Lundell T."/>
            <person name="Morin E."/>
            <person name="Murat C."/>
            <person name="Sun H."/>
            <person name="Tunlid A."/>
            <person name="Henrissat B."/>
            <person name="Grigoriev I.V."/>
            <person name="Hibbett D.S."/>
            <person name="Martin F."/>
            <person name="Nordberg H.P."/>
            <person name="Cantor M.N."/>
            <person name="Hua S.X."/>
        </authorList>
    </citation>
    <scope>NUCLEOTIDE SEQUENCE [LARGE SCALE GENOMIC DNA]</scope>
    <source>
        <strain evidence="2 3">MUT 4182</strain>
    </source>
</reference>
<protein>
    <submittedName>
        <fullName evidence="2">Uncharacterized protein</fullName>
    </submittedName>
</protein>
<accession>A0A0C3PT59</accession>
<dbReference type="Proteomes" id="UP000054248">
    <property type="component" value="Unassembled WGS sequence"/>
</dbReference>
<name>A0A0C3PT59_9AGAM</name>
<evidence type="ECO:0000313" key="3">
    <source>
        <dbReference type="Proteomes" id="UP000054248"/>
    </source>
</evidence>
<sequence length="57" mass="6310">MQLELEEKEALARLANAELKVAKSQVKVEAARLAVIEQRLKMARASILHGDVVIPVM</sequence>